<dbReference type="SUPFAM" id="SSF55781">
    <property type="entry name" value="GAF domain-like"/>
    <property type="match status" value="1"/>
</dbReference>
<dbReference type="InterPro" id="IPR003018">
    <property type="entry name" value="GAF"/>
</dbReference>
<proteinExistence type="predicted"/>
<name>A0A1G6YWM9_9ACTN</name>
<dbReference type="OrthoDB" id="7466251at2"/>
<dbReference type="PROSITE" id="PS50921">
    <property type="entry name" value="ANTAR"/>
    <property type="match status" value="1"/>
</dbReference>
<evidence type="ECO:0000256" key="1">
    <source>
        <dbReference type="ARBA" id="ARBA00023015"/>
    </source>
</evidence>
<keyword evidence="1" id="KW-0805">Transcription regulation</keyword>
<dbReference type="InterPro" id="IPR005561">
    <property type="entry name" value="ANTAR"/>
</dbReference>
<dbReference type="Proteomes" id="UP000199034">
    <property type="component" value="Unassembled WGS sequence"/>
</dbReference>
<sequence>MADPELVRPRVHEAVSRHRRSDRGGAVPTLEALCRAVCEDLGVIAATVSLLPGVGAHPVCAASSSTARKLDEAQFSVGEGPARAAFDARRPVLVPDLERTGSLRWPGWAPAALTEGVVGVYSFPLHVGATIFGVLTLYAGADTAPLGQDEVLTGLVFAEVATEVLLDSTLPEAAAGGQLEPDLGATLDTHAYVYQAQGMVMVELGVSLAEALALMRAHAWATGRDLTSLAGEIVAGRFMPPRDTR</sequence>
<dbReference type="GO" id="GO:0003723">
    <property type="term" value="F:RNA binding"/>
    <property type="evidence" value="ECO:0007669"/>
    <property type="project" value="InterPro"/>
</dbReference>
<dbReference type="RefSeq" id="WP_090860188.1">
    <property type="nucleotide sequence ID" value="NZ_FMZM01000012.1"/>
</dbReference>
<dbReference type="Gene3D" id="3.30.450.40">
    <property type="match status" value="1"/>
</dbReference>
<dbReference type="Pfam" id="PF13185">
    <property type="entry name" value="GAF_2"/>
    <property type="match status" value="1"/>
</dbReference>
<dbReference type="EMBL" id="FMZM01000012">
    <property type="protein sequence ID" value="SDD94473.1"/>
    <property type="molecule type" value="Genomic_DNA"/>
</dbReference>
<dbReference type="STRING" id="1045774.SAMN05421872_112181"/>
<accession>A0A1G6YWM9</accession>
<dbReference type="SMART" id="SM01012">
    <property type="entry name" value="ANTAR"/>
    <property type="match status" value="1"/>
</dbReference>
<organism evidence="3 4">
    <name type="scientific">Nocardioides lianchengensis</name>
    <dbReference type="NCBI Taxonomy" id="1045774"/>
    <lineage>
        <taxon>Bacteria</taxon>
        <taxon>Bacillati</taxon>
        <taxon>Actinomycetota</taxon>
        <taxon>Actinomycetes</taxon>
        <taxon>Propionibacteriales</taxon>
        <taxon>Nocardioidaceae</taxon>
        <taxon>Nocardioides</taxon>
    </lineage>
</organism>
<keyword evidence="4" id="KW-1185">Reference proteome</keyword>
<keyword evidence="2" id="KW-0804">Transcription</keyword>
<evidence type="ECO:0000313" key="4">
    <source>
        <dbReference type="Proteomes" id="UP000199034"/>
    </source>
</evidence>
<dbReference type="Pfam" id="PF03861">
    <property type="entry name" value="ANTAR"/>
    <property type="match status" value="1"/>
</dbReference>
<protein>
    <submittedName>
        <fullName evidence="3">GAF domain-containing protein</fullName>
    </submittedName>
</protein>
<evidence type="ECO:0000313" key="3">
    <source>
        <dbReference type="EMBL" id="SDD94473.1"/>
    </source>
</evidence>
<dbReference type="InterPro" id="IPR036388">
    <property type="entry name" value="WH-like_DNA-bd_sf"/>
</dbReference>
<dbReference type="AlphaFoldDB" id="A0A1G6YWM9"/>
<dbReference type="Gene3D" id="1.10.10.10">
    <property type="entry name" value="Winged helix-like DNA-binding domain superfamily/Winged helix DNA-binding domain"/>
    <property type="match status" value="1"/>
</dbReference>
<evidence type="ECO:0000256" key="2">
    <source>
        <dbReference type="ARBA" id="ARBA00023163"/>
    </source>
</evidence>
<gene>
    <name evidence="3" type="ORF">SAMN05421872_112181</name>
</gene>
<dbReference type="InterPro" id="IPR029016">
    <property type="entry name" value="GAF-like_dom_sf"/>
</dbReference>
<reference evidence="3 4" key="1">
    <citation type="submission" date="2016-10" db="EMBL/GenBank/DDBJ databases">
        <authorList>
            <person name="de Groot N.N."/>
        </authorList>
    </citation>
    <scope>NUCLEOTIDE SEQUENCE [LARGE SCALE GENOMIC DNA]</scope>
    <source>
        <strain evidence="3 4">CGMCC 4.6858</strain>
    </source>
</reference>
<dbReference type="SMART" id="SM00065">
    <property type="entry name" value="GAF"/>
    <property type="match status" value="1"/>
</dbReference>